<reference evidence="1 2" key="1">
    <citation type="journal article" date="2023" name="Plants (Basel)">
        <title>Bridging the Gap: Combining Genomics and Transcriptomics Approaches to Understand Stylosanthes scabra, an Orphan Legume from the Brazilian Caatinga.</title>
        <authorList>
            <person name="Ferreira-Neto J.R.C."/>
            <person name="da Silva M.D."/>
            <person name="Binneck E."/>
            <person name="de Melo N.F."/>
            <person name="da Silva R.H."/>
            <person name="de Melo A.L.T.M."/>
            <person name="Pandolfi V."/>
            <person name="Bustamante F.O."/>
            <person name="Brasileiro-Vidal A.C."/>
            <person name="Benko-Iseppon A.M."/>
        </authorList>
    </citation>
    <scope>NUCLEOTIDE SEQUENCE [LARGE SCALE GENOMIC DNA]</scope>
    <source>
        <tissue evidence="1">Leaves</tissue>
    </source>
</reference>
<accession>A0ABU6U5Y9</accession>
<comment type="caution">
    <text evidence="1">The sequence shown here is derived from an EMBL/GenBank/DDBJ whole genome shotgun (WGS) entry which is preliminary data.</text>
</comment>
<dbReference type="Proteomes" id="UP001341840">
    <property type="component" value="Unassembled WGS sequence"/>
</dbReference>
<name>A0ABU6U5Y9_9FABA</name>
<proteinExistence type="predicted"/>
<dbReference type="EMBL" id="JASCZI010120839">
    <property type="protein sequence ID" value="MED6155448.1"/>
    <property type="molecule type" value="Genomic_DNA"/>
</dbReference>
<protein>
    <submittedName>
        <fullName evidence="1">Uncharacterized protein</fullName>
    </submittedName>
</protein>
<evidence type="ECO:0000313" key="1">
    <source>
        <dbReference type="EMBL" id="MED6155448.1"/>
    </source>
</evidence>
<keyword evidence="2" id="KW-1185">Reference proteome</keyword>
<evidence type="ECO:0000313" key="2">
    <source>
        <dbReference type="Proteomes" id="UP001341840"/>
    </source>
</evidence>
<gene>
    <name evidence="1" type="ORF">PIB30_005300</name>
</gene>
<organism evidence="1 2">
    <name type="scientific">Stylosanthes scabra</name>
    <dbReference type="NCBI Taxonomy" id="79078"/>
    <lineage>
        <taxon>Eukaryota</taxon>
        <taxon>Viridiplantae</taxon>
        <taxon>Streptophyta</taxon>
        <taxon>Embryophyta</taxon>
        <taxon>Tracheophyta</taxon>
        <taxon>Spermatophyta</taxon>
        <taxon>Magnoliopsida</taxon>
        <taxon>eudicotyledons</taxon>
        <taxon>Gunneridae</taxon>
        <taxon>Pentapetalae</taxon>
        <taxon>rosids</taxon>
        <taxon>fabids</taxon>
        <taxon>Fabales</taxon>
        <taxon>Fabaceae</taxon>
        <taxon>Papilionoideae</taxon>
        <taxon>50 kb inversion clade</taxon>
        <taxon>dalbergioids sensu lato</taxon>
        <taxon>Dalbergieae</taxon>
        <taxon>Pterocarpus clade</taxon>
        <taxon>Stylosanthes</taxon>
    </lineage>
</organism>
<sequence length="127" mass="14236">MGAPLGEEAVAVVEADEEVKIPGIIATTAHNVKSADKWATLQVIAISVMNNEHQNLHNNYQLLEIKILSYFHHQPFIIQDQSWYADSGASHHCIPDSSNLQYSQIIMDTHKVLLKAMQKKSCIDLNE</sequence>